<organism evidence="1 2">
    <name type="scientific">Periplaneta americana</name>
    <name type="common">American cockroach</name>
    <name type="synonym">Blatta americana</name>
    <dbReference type="NCBI Taxonomy" id="6978"/>
    <lineage>
        <taxon>Eukaryota</taxon>
        <taxon>Metazoa</taxon>
        <taxon>Ecdysozoa</taxon>
        <taxon>Arthropoda</taxon>
        <taxon>Hexapoda</taxon>
        <taxon>Insecta</taxon>
        <taxon>Pterygota</taxon>
        <taxon>Neoptera</taxon>
        <taxon>Polyneoptera</taxon>
        <taxon>Dictyoptera</taxon>
        <taxon>Blattodea</taxon>
        <taxon>Blattoidea</taxon>
        <taxon>Blattidae</taxon>
        <taxon>Blattinae</taxon>
        <taxon>Periplaneta</taxon>
    </lineage>
</organism>
<proteinExistence type="predicted"/>
<dbReference type="PANTHER" id="PTHR47027">
    <property type="entry name" value="REVERSE TRANSCRIPTASE DOMAIN-CONTAINING PROTEIN"/>
    <property type="match status" value="1"/>
</dbReference>
<dbReference type="EMBL" id="JAJSOF020000017">
    <property type="protein sequence ID" value="KAJ4440002.1"/>
    <property type="molecule type" value="Genomic_DNA"/>
</dbReference>
<dbReference type="Proteomes" id="UP001148838">
    <property type="component" value="Unassembled WGS sequence"/>
</dbReference>
<name>A0ABQ8T245_PERAM</name>
<keyword evidence="2" id="KW-1185">Reference proteome</keyword>
<evidence type="ECO:0000313" key="2">
    <source>
        <dbReference type="Proteomes" id="UP001148838"/>
    </source>
</evidence>
<sequence length="322" mass="37718">MDLREVGYDDRDWINLVQDRDQWRAYVRAAVNLRIFSIFILRLISSMSKTEYLVIGGDGRNIKLPQGIIKIVKEFKYLGSVLHETGNCKADIDYRIMQGRGAIKMLNGVLWSRTITMQTKKRILEVIVENILTYGAEGWSLSEGQKSKIQAVEMDGIRRGARISRLEKRRNEDVRRIMNMEESVIARIESRQLQWYGHVRRMDEGRWPNVLLQWSPAGRKKRGRPRNSWKAGILRMMNDKGLNEQDWNDRRRWKMEIKGTYPPSGVLEAPKKLEKIYKKLHSRNAMLSKDKLSFPICPYPHFQATERESSSQCTMVQAQFAR</sequence>
<evidence type="ECO:0000313" key="1">
    <source>
        <dbReference type="EMBL" id="KAJ4440002.1"/>
    </source>
</evidence>
<dbReference type="PANTHER" id="PTHR47027:SF25">
    <property type="entry name" value="REVERSE TRANSCRIPTASE DOMAIN-CONTAINING PROTEIN"/>
    <property type="match status" value="1"/>
</dbReference>
<reference evidence="1 2" key="1">
    <citation type="journal article" date="2022" name="Allergy">
        <title>Genome assembly and annotation of Periplaneta americana reveal a comprehensive cockroach allergen profile.</title>
        <authorList>
            <person name="Wang L."/>
            <person name="Xiong Q."/>
            <person name="Saelim N."/>
            <person name="Wang L."/>
            <person name="Nong W."/>
            <person name="Wan A.T."/>
            <person name="Shi M."/>
            <person name="Liu X."/>
            <person name="Cao Q."/>
            <person name="Hui J.H.L."/>
            <person name="Sookrung N."/>
            <person name="Leung T.F."/>
            <person name="Tungtrongchitr A."/>
            <person name="Tsui S.K.W."/>
        </authorList>
    </citation>
    <scope>NUCLEOTIDE SEQUENCE [LARGE SCALE GENOMIC DNA]</scope>
    <source>
        <strain evidence="1">PWHHKU_190912</strain>
    </source>
</reference>
<accession>A0ABQ8T245</accession>
<protein>
    <recommendedName>
        <fullName evidence="3">Endonuclease-reverse transcriptase</fullName>
    </recommendedName>
</protein>
<comment type="caution">
    <text evidence="1">The sequence shown here is derived from an EMBL/GenBank/DDBJ whole genome shotgun (WGS) entry which is preliminary data.</text>
</comment>
<evidence type="ECO:0008006" key="3">
    <source>
        <dbReference type="Google" id="ProtNLM"/>
    </source>
</evidence>
<gene>
    <name evidence="1" type="ORF">ANN_08133</name>
</gene>